<name>A0ABN7WZP8_GIGMA</name>
<feature type="non-terminal residue" evidence="1">
    <location>
        <position position="55"/>
    </location>
</feature>
<dbReference type="EMBL" id="CAJVQB010075455">
    <property type="protein sequence ID" value="CAG8844317.1"/>
    <property type="molecule type" value="Genomic_DNA"/>
</dbReference>
<comment type="caution">
    <text evidence="1">The sequence shown here is derived from an EMBL/GenBank/DDBJ whole genome shotgun (WGS) entry which is preliminary data.</text>
</comment>
<evidence type="ECO:0000313" key="2">
    <source>
        <dbReference type="Proteomes" id="UP000789901"/>
    </source>
</evidence>
<proteinExistence type="predicted"/>
<protein>
    <submittedName>
        <fullName evidence="1">44774_t:CDS:1</fullName>
    </submittedName>
</protein>
<accession>A0ABN7WZP8</accession>
<reference evidence="1 2" key="1">
    <citation type="submission" date="2021-06" db="EMBL/GenBank/DDBJ databases">
        <authorList>
            <person name="Kallberg Y."/>
            <person name="Tangrot J."/>
            <person name="Rosling A."/>
        </authorList>
    </citation>
    <scope>NUCLEOTIDE SEQUENCE [LARGE SCALE GENOMIC DNA]</scope>
    <source>
        <strain evidence="1 2">120-4 pot B 10/14</strain>
    </source>
</reference>
<organism evidence="1 2">
    <name type="scientific">Gigaspora margarita</name>
    <dbReference type="NCBI Taxonomy" id="4874"/>
    <lineage>
        <taxon>Eukaryota</taxon>
        <taxon>Fungi</taxon>
        <taxon>Fungi incertae sedis</taxon>
        <taxon>Mucoromycota</taxon>
        <taxon>Glomeromycotina</taxon>
        <taxon>Glomeromycetes</taxon>
        <taxon>Diversisporales</taxon>
        <taxon>Gigasporaceae</taxon>
        <taxon>Gigaspora</taxon>
    </lineage>
</organism>
<gene>
    <name evidence="1" type="ORF">GMARGA_LOCUS37031</name>
</gene>
<dbReference type="Proteomes" id="UP000789901">
    <property type="component" value="Unassembled WGS sequence"/>
</dbReference>
<sequence>MSVLYFVTIYTKKTLFKLNIYITQDMTFQSLLDYVFPKGPLFEKQFVIKLSKDLD</sequence>
<keyword evidence="2" id="KW-1185">Reference proteome</keyword>
<evidence type="ECO:0000313" key="1">
    <source>
        <dbReference type="EMBL" id="CAG8844317.1"/>
    </source>
</evidence>